<keyword evidence="7" id="KW-0131">Cell cycle</keyword>
<comment type="caution">
    <text evidence="11">The sequence shown here is derived from an EMBL/GenBank/DDBJ whole genome shotgun (WGS) entry which is preliminary data.</text>
</comment>
<feature type="domain" description="Mur ligase N-terminal catalytic" evidence="9">
    <location>
        <begin position="7"/>
        <end position="94"/>
    </location>
</feature>
<dbReference type="AlphaFoldDB" id="A0A0G1TFH5"/>
<keyword evidence="4" id="KW-0067">ATP-binding</keyword>
<dbReference type="SUPFAM" id="SSF53623">
    <property type="entry name" value="MurD-like peptide ligases, catalytic domain"/>
    <property type="match status" value="1"/>
</dbReference>
<evidence type="ECO:0000256" key="8">
    <source>
        <dbReference type="ARBA" id="ARBA00023316"/>
    </source>
</evidence>
<dbReference type="EMBL" id="LCOQ01000018">
    <property type="protein sequence ID" value="KKU80524.1"/>
    <property type="molecule type" value="Genomic_DNA"/>
</dbReference>
<dbReference type="Pfam" id="PF01225">
    <property type="entry name" value="Mur_ligase"/>
    <property type="match status" value="1"/>
</dbReference>
<dbReference type="Gene3D" id="3.90.190.20">
    <property type="entry name" value="Mur ligase, C-terminal domain"/>
    <property type="match status" value="1"/>
</dbReference>
<gene>
    <name evidence="11" type="ORF">UY08_C0018G0007</name>
</gene>
<feature type="domain" description="Mur ligase C-terminal" evidence="10">
    <location>
        <begin position="256"/>
        <end position="387"/>
    </location>
</feature>
<dbReference type="InterPro" id="IPR036615">
    <property type="entry name" value="Mur_ligase_C_dom_sf"/>
</dbReference>
<dbReference type="InterPro" id="IPR004101">
    <property type="entry name" value="Mur_ligase_C"/>
</dbReference>
<dbReference type="GO" id="GO:0008360">
    <property type="term" value="P:regulation of cell shape"/>
    <property type="evidence" value="ECO:0007669"/>
    <property type="project" value="UniProtKB-KW"/>
</dbReference>
<keyword evidence="3" id="KW-0547">Nucleotide-binding</keyword>
<sequence length="397" mass="42995">MITKAKNIHFVGIKGIAMASLAVWAKEAGKIVTGTDVGEQFPSDEVLTTAGISFDVGFDPKHIDQYKPDLVVYTGAHGGRDNEEVQHAAKKTVAGSHGKTTVTAMIAMILAKAGLDPSYAIGSGMISGLGLPGHFGRGEWFVAEGDEYVTDPGHDQTPRFLWQKPEILVITNIDLDHPDVYPDLDSIAAAFDRLASQSKTVITTRDLSLDTDTVKLLVPGVHNQLNARLAIAAAKRSGVSDGQARAALEGFGGAKRRFEKIGEKDGILFYDDYAHHPAEIAATLAAARGIFPKNRIIAIFQPHTYSRTKALMDEFAHSFGDGDVIILTDIYASAREHDTMGITGETLAHETKKYHENVQFAATKHDVKTYLFSILTSGDIVFFMGAGDIGQWEKEVI</sequence>
<reference evidence="11 12" key="1">
    <citation type="journal article" date="2015" name="Nature">
        <title>rRNA introns, odd ribosomes, and small enigmatic genomes across a large radiation of phyla.</title>
        <authorList>
            <person name="Brown C.T."/>
            <person name="Hug L.A."/>
            <person name="Thomas B.C."/>
            <person name="Sharon I."/>
            <person name="Castelle C.J."/>
            <person name="Singh A."/>
            <person name="Wilkins M.J."/>
            <person name="Williams K.H."/>
            <person name="Banfield J.F."/>
        </authorList>
    </citation>
    <scope>NUCLEOTIDE SEQUENCE [LARGE SCALE GENOMIC DNA]</scope>
</reference>
<keyword evidence="8" id="KW-0961">Cell wall biogenesis/degradation</keyword>
<evidence type="ECO:0000259" key="9">
    <source>
        <dbReference type="Pfam" id="PF01225"/>
    </source>
</evidence>
<evidence type="ECO:0000313" key="11">
    <source>
        <dbReference type="EMBL" id="KKU80524.1"/>
    </source>
</evidence>
<evidence type="ECO:0000256" key="1">
    <source>
        <dbReference type="ARBA" id="ARBA00022598"/>
    </source>
</evidence>
<keyword evidence="2" id="KW-0132">Cell division</keyword>
<keyword evidence="1 11" id="KW-0436">Ligase</keyword>
<evidence type="ECO:0000256" key="2">
    <source>
        <dbReference type="ARBA" id="ARBA00022618"/>
    </source>
</evidence>
<dbReference type="InterPro" id="IPR036565">
    <property type="entry name" value="Mur-like_cat_sf"/>
</dbReference>
<dbReference type="SUPFAM" id="SSF53244">
    <property type="entry name" value="MurD-like peptide ligases, peptide-binding domain"/>
    <property type="match status" value="1"/>
</dbReference>
<proteinExistence type="predicted"/>
<dbReference type="GO" id="GO:0016881">
    <property type="term" value="F:acid-amino acid ligase activity"/>
    <property type="evidence" value="ECO:0007669"/>
    <property type="project" value="InterPro"/>
</dbReference>
<dbReference type="SUPFAM" id="SSF51984">
    <property type="entry name" value="MurCD N-terminal domain"/>
    <property type="match status" value="1"/>
</dbReference>
<keyword evidence="5" id="KW-0133">Cell shape</keyword>
<dbReference type="InterPro" id="IPR050061">
    <property type="entry name" value="MurCDEF_pg_biosynth"/>
</dbReference>
<dbReference type="Pfam" id="PF02875">
    <property type="entry name" value="Mur_ligase_C"/>
    <property type="match status" value="1"/>
</dbReference>
<evidence type="ECO:0000256" key="7">
    <source>
        <dbReference type="ARBA" id="ARBA00023306"/>
    </source>
</evidence>
<organism evidence="11 12">
    <name type="scientific">Candidatus Gottesmanbacteria bacterium GW2011_GWA1_47_8</name>
    <dbReference type="NCBI Taxonomy" id="1618438"/>
    <lineage>
        <taxon>Bacteria</taxon>
        <taxon>Candidatus Gottesmaniibacteriota</taxon>
    </lineage>
</organism>
<dbReference type="PATRIC" id="fig|1618438.3.peg.344"/>
<dbReference type="PANTHER" id="PTHR43445:SF3">
    <property type="entry name" value="UDP-N-ACETYLMURAMATE--L-ALANINE LIGASE"/>
    <property type="match status" value="1"/>
</dbReference>
<protein>
    <submittedName>
        <fullName evidence="11">UDP-N-acetylmuramate-L-alanine ligase</fullName>
    </submittedName>
</protein>
<dbReference type="CDD" id="cd00636">
    <property type="entry name" value="TroA-like"/>
    <property type="match status" value="1"/>
</dbReference>
<evidence type="ECO:0000256" key="6">
    <source>
        <dbReference type="ARBA" id="ARBA00022984"/>
    </source>
</evidence>
<dbReference type="GO" id="GO:0009252">
    <property type="term" value="P:peptidoglycan biosynthetic process"/>
    <property type="evidence" value="ECO:0007669"/>
    <property type="project" value="UniProtKB-KW"/>
</dbReference>
<evidence type="ECO:0000256" key="4">
    <source>
        <dbReference type="ARBA" id="ARBA00022840"/>
    </source>
</evidence>
<dbReference type="PANTHER" id="PTHR43445">
    <property type="entry name" value="UDP-N-ACETYLMURAMATE--L-ALANINE LIGASE-RELATED"/>
    <property type="match status" value="1"/>
</dbReference>
<dbReference type="Gene3D" id="3.40.1190.10">
    <property type="entry name" value="Mur-like, catalytic domain"/>
    <property type="match status" value="2"/>
</dbReference>
<dbReference type="GO" id="GO:0005524">
    <property type="term" value="F:ATP binding"/>
    <property type="evidence" value="ECO:0007669"/>
    <property type="project" value="UniProtKB-KW"/>
</dbReference>
<accession>A0A0G1TFH5</accession>
<keyword evidence="6" id="KW-0573">Peptidoglycan synthesis</keyword>
<evidence type="ECO:0000256" key="3">
    <source>
        <dbReference type="ARBA" id="ARBA00022741"/>
    </source>
</evidence>
<name>A0A0G1TFH5_9BACT</name>
<dbReference type="Gene3D" id="3.40.50.720">
    <property type="entry name" value="NAD(P)-binding Rossmann-like Domain"/>
    <property type="match status" value="1"/>
</dbReference>
<dbReference type="GO" id="GO:0071555">
    <property type="term" value="P:cell wall organization"/>
    <property type="evidence" value="ECO:0007669"/>
    <property type="project" value="UniProtKB-KW"/>
</dbReference>
<dbReference type="Proteomes" id="UP000034212">
    <property type="component" value="Unassembled WGS sequence"/>
</dbReference>
<evidence type="ECO:0000256" key="5">
    <source>
        <dbReference type="ARBA" id="ARBA00022960"/>
    </source>
</evidence>
<dbReference type="GO" id="GO:0051301">
    <property type="term" value="P:cell division"/>
    <property type="evidence" value="ECO:0007669"/>
    <property type="project" value="UniProtKB-KW"/>
</dbReference>
<evidence type="ECO:0000313" key="12">
    <source>
        <dbReference type="Proteomes" id="UP000034212"/>
    </source>
</evidence>
<dbReference type="InterPro" id="IPR000713">
    <property type="entry name" value="Mur_ligase_N"/>
</dbReference>
<evidence type="ECO:0000259" key="10">
    <source>
        <dbReference type="Pfam" id="PF02875"/>
    </source>
</evidence>